<proteinExistence type="predicted"/>
<keyword evidence="2" id="KW-1185">Reference proteome</keyword>
<comment type="caution">
    <text evidence="1">The sequence shown here is derived from an EMBL/GenBank/DDBJ whole genome shotgun (WGS) entry which is preliminary data.</text>
</comment>
<dbReference type="EMBL" id="JAGTJS010000021">
    <property type="protein sequence ID" value="KAH7239734.1"/>
    <property type="molecule type" value="Genomic_DNA"/>
</dbReference>
<reference evidence="1" key="1">
    <citation type="journal article" date="2021" name="Nat. Commun.">
        <title>Genetic determinants of endophytism in the Arabidopsis root mycobiome.</title>
        <authorList>
            <person name="Mesny F."/>
            <person name="Miyauchi S."/>
            <person name="Thiergart T."/>
            <person name="Pickel B."/>
            <person name="Atanasova L."/>
            <person name="Karlsson M."/>
            <person name="Huettel B."/>
            <person name="Barry K.W."/>
            <person name="Haridas S."/>
            <person name="Chen C."/>
            <person name="Bauer D."/>
            <person name="Andreopoulos W."/>
            <person name="Pangilinan J."/>
            <person name="LaButti K."/>
            <person name="Riley R."/>
            <person name="Lipzen A."/>
            <person name="Clum A."/>
            <person name="Drula E."/>
            <person name="Henrissat B."/>
            <person name="Kohler A."/>
            <person name="Grigoriev I.V."/>
            <person name="Martin F.M."/>
            <person name="Hacquard S."/>
        </authorList>
    </citation>
    <scope>NUCLEOTIDE SEQUENCE</scope>
    <source>
        <strain evidence="1">FSSC 5 MPI-SDFR-AT-0091</strain>
    </source>
</reference>
<protein>
    <submittedName>
        <fullName evidence="1">Uncharacterized protein</fullName>
    </submittedName>
</protein>
<organism evidence="1 2">
    <name type="scientific">Fusarium solani</name>
    <name type="common">Filamentous fungus</name>
    <dbReference type="NCBI Taxonomy" id="169388"/>
    <lineage>
        <taxon>Eukaryota</taxon>
        <taxon>Fungi</taxon>
        <taxon>Dikarya</taxon>
        <taxon>Ascomycota</taxon>
        <taxon>Pezizomycotina</taxon>
        <taxon>Sordariomycetes</taxon>
        <taxon>Hypocreomycetidae</taxon>
        <taxon>Hypocreales</taxon>
        <taxon>Nectriaceae</taxon>
        <taxon>Fusarium</taxon>
        <taxon>Fusarium solani species complex</taxon>
    </lineage>
</organism>
<gene>
    <name evidence="1" type="ORF">B0J15DRAFT_569091</name>
</gene>
<evidence type="ECO:0000313" key="2">
    <source>
        <dbReference type="Proteomes" id="UP000736672"/>
    </source>
</evidence>
<dbReference type="OrthoDB" id="4789692at2759"/>
<dbReference type="Proteomes" id="UP000736672">
    <property type="component" value="Unassembled WGS sequence"/>
</dbReference>
<dbReference type="AlphaFoldDB" id="A0A9P9GHN7"/>
<name>A0A9P9GHN7_FUSSL</name>
<sequence length="172" mass="19815">MLTTCELKNHVEGIEADQVVIFVAYTGAEWIENGLEQFYQDMEPLCAILPHLRLYPSHDEFMAVNLKFTDIAAMDRIAKAAPSLYAYNLKRVRKRRFGRVHYRTQIECFIHSDDRYCHCSALDNQVVPGDYPIPLVGSPPLVVLYFNRKLKNLKEKSQAILSISHLPHLDKP</sequence>
<evidence type="ECO:0000313" key="1">
    <source>
        <dbReference type="EMBL" id="KAH7239734.1"/>
    </source>
</evidence>
<accession>A0A9P9GHN7</accession>